<sequence>MSDDHRIAVITVAVPEDWYSGTPAAPWVGEAAGHLAGGGSVTLQLAGDGPAPPTAELIRRAHAVLLGVCGAMQREHLLPRDAYVEVDEESYGTPTAPRARSRFLLPHQDGAHASFLTPRRINDRHGVTDDRVFSNTVYFKRPSHKMYQGFLITNPGAFPGETYYYSLIALLVAAYKHKNGRAPSSSREVEEFLGDNIARSMELSDVHHSRYLNLGSLLGSPDPAHHVLPSGPRAESELWPDQYASIPGIWEMVESCPCASCEGPGARLICHQSYETLGLSWPEMRRHFESTVTGGLGDVLIGNNLSQMHAAFSARDRRICPVCIVVDKPAGAEYEAWLAQEWDQGFARVGGAR</sequence>
<dbReference type="Proteomes" id="UP000606172">
    <property type="component" value="Unassembled WGS sequence"/>
</dbReference>
<accession>A0A919RJV7</accession>
<protein>
    <submittedName>
        <fullName evidence="1">Uncharacterized protein</fullName>
    </submittedName>
</protein>
<keyword evidence="2" id="KW-1185">Reference proteome</keyword>
<dbReference type="AlphaFoldDB" id="A0A919RJV7"/>
<gene>
    <name evidence="1" type="ORF">Ssi02_48330</name>
</gene>
<organism evidence="1 2">
    <name type="scientific">Sinosporangium siamense</name>
    <dbReference type="NCBI Taxonomy" id="1367973"/>
    <lineage>
        <taxon>Bacteria</taxon>
        <taxon>Bacillati</taxon>
        <taxon>Actinomycetota</taxon>
        <taxon>Actinomycetes</taxon>
        <taxon>Streptosporangiales</taxon>
        <taxon>Streptosporangiaceae</taxon>
        <taxon>Sinosporangium</taxon>
    </lineage>
</organism>
<evidence type="ECO:0000313" key="2">
    <source>
        <dbReference type="Proteomes" id="UP000606172"/>
    </source>
</evidence>
<dbReference type="EMBL" id="BOOW01000030">
    <property type="protein sequence ID" value="GII94602.1"/>
    <property type="molecule type" value="Genomic_DNA"/>
</dbReference>
<dbReference type="RefSeq" id="WP_204029237.1">
    <property type="nucleotide sequence ID" value="NZ_BOOW01000030.1"/>
</dbReference>
<name>A0A919RJV7_9ACTN</name>
<proteinExistence type="predicted"/>
<evidence type="ECO:0000313" key="1">
    <source>
        <dbReference type="EMBL" id="GII94602.1"/>
    </source>
</evidence>
<comment type="caution">
    <text evidence="1">The sequence shown here is derived from an EMBL/GenBank/DDBJ whole genome shotgun (WGS) entry which is preliminary data.</text>
</comment>
<reference evidence="1" key="1">
    <citation type="submission" date="2021-01" db="EMBL/GenBank/DDBJ databases">
        <title>Whole genome shotgun sequence of Sinosporangium siamense NBRC 109515.</title>
        <authorList>
            <person name="Komaki H."/>
            <person name="Tamura T."/>
        </authorList>
    </citation>
    <scope>NUCLEOTIDE SEQUENCE</scope>
    <source>
        <strain evidence="1">NBRC 109515</strain>
    </source>
</reference>